<evidence type="ECO:0000256" key="1">
    <source>
        <dbReference type="SAM" id="MobiDB-lite"/>
    </source>
</evidence>
<gene>
    <name evidence="2" type="ORF">PARHAE_04101</name>
</gene>
<accession>A0A3S4GRA6</accession>
<feature type="compositionally biased region" description="Low complexity" evidence="1">
    <location>
        <begin position="99"/>
        <end position="114"/>
    </location>
</feature>
<reference evidence="2 3" key="1">
    <citation type="submission" date="2018-12" db="EMBL/GenBank/DDBJ databases">
        <authorList>
            <person name="Criscuolo A."/>
        </authorList>
    </citation>
    <scope>NUCLEOTIDE SEQUENCE [LARGE SCALE GENOMIC DNA]</scope>
    <source>
        <strain evidence="2">ACIP1116241</strain>
    </source>
</reference>
<proteinExistence type="predicted"/>
<feature type="region of interest" description="Disordered" evidence="1">
    <location>
        <begin position="99"/>
        <end position="134"/>
    </location>
</feature>
<organism evidence="2 3">
    <name type="scientific">Paracoccus haematequi</name>
    <dbReference type="NCBI Taxonomy" id="2491866"/>
    <lineage>
        <taxon>Bacteria</taxon>
        <taxon>Pseudomonadati</taxon>
        <taxon>Pseudomonadota</taxon>
        <taxon>Alphaproteobacteria</taxon>
        <taxon>Rhodobacterales</taxon>
        <taxon>Paracoccaceae</taxon>
        <taxon>Paracoccus</taxon>
    </lineage>
</organism>
<protein>
    <submittedName>
        <fullName evidence="2">Uncharacterized protein</fullName>
    </submittedName>
</protein>
<name>A0A3S4GRA6_9RHOB</name>
<evidence type="ECO:0000313" key="3">
    <source>
        <dbReference type="Proteomes" id="UP000270743"/>
    </source>
</evidence>
<dbReference type="AlphaFoldDB" id="A0A3S4GRA6"/>
<feature type="compositionally biased region" description="Gly residues" evidence="1">
    <location>
        <begin position="115"/>
        <end position="126"/>
    </location>
</feature>
<dbReference type="EMBL" id="UZWE01000100">
    <property type="protein sequence ID" value="VDS10882.1"/>
    <property type="molecule type" value="Genomic_DNA"/>
</dbReference>
<sequence length="134" mass="14555">MDLLKLGYSANPLKRQRHQLGLPKTAQVTLLRRVAMPTGHAACAAEKRLHARLRRQHPEAVVPPEDYRGILNVISEVYRPWLRAELERRLDRIEKAAVPVGMAPGAGAQDSQTQDGGGKDGGSQDGGGDDRAAC</sequence>
<dbReference type="Proteomes" id="UP000270743">
    <property type="component" value="Unassembled WGS sequence"/>
</dbReference>
<evidence type="ECO:0000313" key="2">
    <source>
        <dbReference type="EMBL" id="VDS10882.1"/>
    </source>
</evidence>
<keyword evidence="3" id="KW-1185">Reference proteome</keyword>